<dbReference type="AlphaFoldDB" id="A0A502ISD3"/>
<proteinExistence type="inferred from homology"/>
<dbReference type="PANTHER" id="PTHR23088">
    <property type="entry name" value="NITRILASE-RELATED"/>
    <property type="match status" value="1"/>
</dbReference>
<dbReference type="PROSITE" id="PS01227">
    <property type="entry name" value="UPF0012"/>
    <property type="match status" value="1"/>
</dbReference>
<accession>A0A502ISD3</accession>
<dbReference type="InterPro" id="IPR003010">
    <property type="entry name" value="C-N_Hydrolase"/>
</dbReference>
<gene>
    <name evidence="2" type="ORF">EEL30_14245</name>
</gene>
<dbReference type="Gene3D" id="3.60.110.10">
    <property type="entry name" value="Carbon-nitrogen hydrolase"/>
    <property type="match status" value="1"/>
</dbReference>
<dbReference type="Proteomes" id="UP000319432">
    <property type="component" value="Chromosome"/>
</dbReference>
<organism evidence="2 3">
    <name type="scientific">Brevibacillus laterosporus</name>
    <name type="common">Bacillus laterosporus</name>
    <dbReference type="NCBI Taxonomy" id="1465"/>
    <lineage>
        <taxon>Bacteria</taxon>
        <taxon>Bacillati</taxon>
        <taxon>Bacillota</taxon>
        <taxon>Bacilli</taxon>
        <taxon>Bacillales</taxon>
        <taxon>Paenibacillaceae</taxon>
        <taxon>Brevibacillus</taxon>
    </lineage>
</organism>
<dbReference type="GO" id="GO:0016787">
    <property type="term" value="F:hydrolase activity"/>
    <property type="evidence" value="ECO:0007669"/>
    <property type="project" value="UniProtKB-KW"/>
</dbReference>
<name>A0A502ISD3_BRELA</name>
<dbReference type="InterPro" id="IPR001110">
    <property type="entry name" value="UPF0012_CS"/>
</dbReference>
<dbReference type="EMBL" id="CP033464">
    <property type="protein sequence ID" value="QDX93355.1"/>
    <property type="molecule type" value="Genomic_DNA"/>
</dbReference>
<comment type="similarity">
    <text evidence="1">Belongs to the carbon-nitrogen hydrolase superfamily. NIT1/NIT2 family.</text>
</comment>
<dbReference type="InterPro" id="IPR036526">
    <property type="entry name" value="C-N_Hydrolase_sf"/>
</dbReference>
<evidence type="ECO:0000313" key="3">
    <source>
        <dbReference type="Proteomes" id="UP000319432"/>
    </source>
</evidence>
<dbReference type="PANTHER" id="PTHR23088:SF27">
    <property type="entry name" value="DEAMINATED GLUTATHIONE AMIDASE"/>
    <property type="match status" value="1"/>
</dbReference>
<evidence type="ECO:0000313" key="2">
    <source>
        <dbReference type="EMBL" id="QDX93355.1"/>
    </source>
</evidence>
<sequence>MSNKWRVALIQMDVALGNPKENRQKAREMTENLRESGKKIDVVLLPELWDTAYDLERLDDIADEQGENAQAFLKDIAQSLHSNVWGGSIAERKEDGVYNTSYLFDRQGKLVGTYSKAHLFKLMNEHQFLQSGDQPGLYEMDDQQVGGVICYDIRFPEWIRQHALKGAKVLFVCAQWPNPRLAHWRALLIARAIENQMYVVACNRVGTDAASSFFGHSMVIDPWGEVIAEAGEEETILTAEIDLDIVDQVRSKIPVFTDRRPDIYSW</sequence>
<protein>
    <submittedName>
        <fullName evidence="2">Carbon-nitrogen family hydrolase</fullName>
    </submittedName>
</protein>
<dbReference type="SUPFAM" id="SSF56317">
    <property type="entry name" value="Carbon-nitrogen hydrolase"/>
    <property type="match status" value="1"/>
</dbReference>
<dbReference type="Pfam" id="PF00795">
    <property type="entry name" value="CN_hydrolase"/>
    <property type="match status" value="1"/>
</dbReference>
<reference evidence="2 3" key="1">
    <citation type="submission" date="2018-11" db="EMBL/GenBank/DDBJ databases">
        <title>Phylogenetic determinants of toxin gene distribution in genomes of Brevibacillus laterosporus.</title>
        <authorList>
            <person name="Glare T.R."/>
            <person name="Durrant A."/>
            <person name="Berry C."/>
            <person name="Palma L."/>
            <person name="Ormskirk M."/>
            <person name="Cox M.O."/>
        </authorList>
    </citation>
    <scope>NUCLEOTIDE SEQUENCE [LARGE SCALE GENOMIC DNA]</scope>
    <source>
        <strain evidence="2 3">1821L</strain>
    </source>
</reference>
<dbReference type="OrthoDB" id="9811121at2"/>
<dbReference type="CDD" id="cd07583">
    <property type="entry name" value="nitrilase_5"/>
    <property type="match status" value="1"/>
</dbReference>
<evidence type="ECO:0000256" key="1">
    <source>
        <dbReference type="ARBA" id="ARBA00010613"/>
    </source>
</evidence>
<dbReference type="PROSITE" id="PS50263">
    <property type="entry name" value="CN_HYDROLASE"/>
    <property type="match status" value="1"/>
</dbReference>
<keyword evidence="3" id="KW-1185">Reference proteome</keyword>
<keyword evidence="2" id="KW-0378">Hydrolase</keyword>